<name>A0ACD0ZQ54_9NEIS</name>
<organism evidence="1 2">
    <name type="scientific">Neisseria musculi</name>
    <dbReference type="NCBI Taxonomy" id="1815583"/>
    <lineage>
        <taxon>Bacteria</taxon>
        <taxon>Pseudomonadati</taxon>
        <taxon>Pseudomonadota</taxon>
        <taxon>Betaproteobacteria</taxon>
        <taxon>Neisseriales</taxon>
        <taxon>Neisseriaceae</taxon>
        <taxon>Neisseria</taxon>
    </lineage>
</organism>
<keyword evidence="2" id="KW-1185">Reference proteome</keyword>
<dbReference type="EMBL" id="CP060414">
    <property type="protein sequence ID" value="QNT60322.2"/>
    <property type="molecule type" value="Genomic_DNA"/>
</dbReference>
<evidence type="ECO:0000313" key="2">
    <source>
        <dbReference type="Proteomes" id="UP000516412"/>
    </source>
</evidence>
<evidence type="ECO:0000313" key="1">
    <source>
        <dbReference type="EMBL" id="QNT60322.2"/>
    </source>
</evidence>
<dbReference type="Proteomes" id="UP000516412">
    <property type="component" value="Chromosome"/>
</dbReference>
<accession>A0ACD0ZQ54</accession>
<sequence length="468" mass="48925">MKVDFDTIPGSIRVPGRYIEFNTKTAVSGLPQNPQKMVLIALMTAAGSQTPNVPVNLFSDVQAADLFGAGSWAHLCVRQAFTNNQYLDLTVIGVADAADGAQAATAGVTVSGLPATAGTATVVLGGVAYATSVNADDTPDTVAGRLRTLLGTADSPAAAGSAAAVSLTAKCKGEIGNELALSASTTATGLKVSVTPFSGGEGNADISAALNAVAGKRYHIVCSAFGDDANAKRLSAHLTAVSNAIEKRGAIGVIGQRGTLAAATTFAGKLNDGRISVPWYKRAVEGSAIIAAGYAAVLAFEEDPAKPLNTLEVKGLGITSDADWPVYAELNNALYNGITPLTVVNNKVQILRAVSTYTKNATGTDDPALLDITTIRTLDYVRDAVDQRVALRFPREKLHERTPKKVRSEILDVLLKLEEAEIIESVMANAHLLIVERDPNDPNRLNVVIPVDVVNGLHVFAARIDLYL</sequence>
<protein>
    <submittedName>
        <fullName evidence="1">Phage tail sheath family protein</fullName>
    </submittedName>
</protein>
<gene>
    <name evidence="1" type="ORF">H7A79_1105</name>
</gene>
<reference evidence="1" key="1">
    <citation type="submission" date="2024-06" db="EMBL/GenBank/DDBJ databases">
        <title>Complete Genome Sequence of mouse commensal type strain Neisseria musculi.</title>
        <authorList>
            <person name="Thapa E."/>
            <person name="Aluvathingal J."/>
            <person name="Nadendla S."/>
            <person name="Mehta A."/>
            <person name="Tettelin H."/>
            <person name="Weyand N.J."/>
        </authorList>
    </citation>
    <scope>NUCLEOTIDE SEQUENCE</scope>
    <source>
        <strain evidence="1">NW831</strain>
    </source>
</reference>
<proteinExistence type="predicted"/>